<evidence type="ECO:0000313" key="2">
    <source>
        <dbReference type="Proteomes" id="UP000326678"/>
    </source>
</evidence>
<sequence>MQTAVDLEELMTGAAGIEISPDCGKLVCRVVSRKEYLS</sequence>
<accession>A0A5P8VXJ4</accession>
<keyword evidence="2" id="KW-1185">Reference proteome</keyword>
<reference evidence="1 2" key="1">
    <citation type="submission" date="2019-10" db="EMBL/GenBank/DDBJ databases">
        <title>Genomic and transcriptomic insights into the perfect genentic adaptation of a filamentous nitrogen-fixing cyanobacterium to rice fields.</title>
        <authorList>
            <person name="Chen Z."/>
        </authorList>
    </citation>
    <scope>NUCLEOTIDE SEQUENCE [LARGE SCALE GENOMIC DNA]</scope>
    <source>
        <strain evidence="1">CCNUC1</strain>
    </source>
</reference>
<dbReference type="EMBL" id="CP045226">
    <property type="protein sequence ID" value="QFS45125.1"/>
    <property type="molecule type" value="Genomic_DNA"/>
</dbReference>
<name>A0A5P8VXJ4_9NOSO</name>
<proteinExistence type="predicted"/>
<dbReference type="AlphaFoldDB" id="A0A5P8VXJ4"/>
<evidence type="ECO:0000313" key="1">
    <source>
        <dbReference type="EMBL" id="QFS45125.1"/>
    </source>
</evidence>
<protein>
    <submittedName>
        <fullName evidence="1">Uncharacterized protein</fullName>
    </submittedName>
</protein>
<dbReference type="Proteomes" id="UP000326678">
    <property type="component" value="Chromosome Gxm1"/>
</dbReference>
<organism evidence="1 2">
    <name type="scientific">Nostoc sphaeroides CCNUC1</name>
    <dbReference type="NCBI Taxonomy" id="2653204"/>
    <lineage>
        <taxon>Bacteria</taxon>
        <taxon>Bacillati</taxon>
        <taxon>Cyanobacteriota</taxon>
        <taxon>Cyanophyceae</taxon>
        <taxon>Nostocales</taxon>
        <taxon>Nostocaceae</taxon>
        <taxon>Nostoc</taxon>
    </lineage>
</organism>
<gene>
    <name evidence="1" type="ORF">GXM_02602</name>
</gene>
<dbReference type="KEGG" id="nsh:GXM_02602"/>